<proteinExistence type="inferred from homology"/>
<dbReference type="InterPro" id="IPR050121">
    <property type="entry name" value="Cytochrome_P450_monoxygenase"/>
</dbReference>
<gene>
    <name evidence="8" type="ORF">OC842_003698</name>
</gene>
<dbReference type="GO" id="GO:0016705">
    <property type="term" value="F:oxidoreductase activity, acting on paired donors, with incorporation or reduction of molecular oxygen"/>
    <property type="evidence" value="ECO:0007669"/>
    <property type="project" value="InterPro"/>
</dbReference>
<reference evidence="8" key="1">
    <citation type="journal article" date="2023" name="PhytoFront">
        <title>Draft Genome Resources of Seven Strains of Tilletia horrida, Causal Agent of Kernel Smut of Rice.</title>
        <authorList>
            <person name="Khanal S."/>
            <person name="Antony Babu S."/>
            <person name="Zhou X.G."/>
        </authorList>
    </citation>
    <scope>NUCLEOTIDE SEQUENCE</scope>
    <source>
        <strain evidence="8">TX3</strain>
    </source>
</reference>
<evidence type="ECO:0000256" key="1">
    <source>
        <dbReference type="ARBA" id="ARBA00001971"/>
    </source>
</evidence>
<evidence type="ECO:0000256" key="5">
    <source>
        <dbReference type="ARBA" id="ARBA00023004"/>
    </source>
</evidence>
<feature type="binding site" description="axial binding residue" evidence="6">
    <location>
        <position position="514"/>
    </location>
    <ligand>
        <name>heme</name>
        <dbReference type="ChEBI" id="CHEBI:30413"/>
    </ligand>
    <ligandPart>
        <name>Fe</name>
        <dbReference type="ChEBI" id="CHEBI:18248"/>
    </ligandPart>
</feature>
<evidence type="ECO:0000256" key="2">
    <source>
        <dbReference type="ARBA" id="ARBA00010617"/>
    </source>
</evidence>
<keyword evidence="4" id="KW-0560">Oxidoreductase</keyword>
<comment type="caution">
    <text evidence="8">The sequence shown here is derived from an EMBL/GenBank/DDBJ whole genome shotgun (WGS) entry which is preliminary data.</text>
</comment>
<keyword evidence="9" id="KW-1185">Reference proteome</keyword>
<evidence type="ECO:0000256" key="4">
    <source>
        <dbReference type="ARBA" id="ARBA00023002"/>
    </source>
</evidence>
<dbReference type="PRINTS" id="PR00465">
    <property type="entry name" value="EP450IV"/>
</dbReference>
<dbReference type="InterPro" id="IPR036396">
    <property type="entry name" value="Cyt_P450_sf"/>
</dbReference>
<evidence type="ECO:0000256" key="6">
    <source>
        <dbReference type="PIRSR" id="PIRSR602403-1"/>
    </source>
</evidence>
<protein>
    <recommendedName>
        <fullName evidence="10">Cytochrome P450</fullName>
    </recommendedName>
</protein>
<dbReference type="GO" id="GO:0005506">
    <property type="term" value="F:iron ion binding"/>
    <property type="evidence" value="ECO:0007669"/>
    <property type="project" value="InterPro"/>
</dbReference>
<organism evidence="8 9">
    <name type="scientific">Tilletia horrida</name>
    <dbReference type="NCBI Taxonomy" id="155126"/>
    <lineage>
        <taxon>Eukaryota</taxon>
        <taxon>Fungi</taxon>
        <taxon>Dikarya</taxon>
        <taxon>Basidiomycota</taxon>
        <taxon>Ustilaginomycotina</taxon>
        <taxon>Exobasidiomycetes</taxon>
        <taxon>Tilletiales</taxon>
        <taxon>Tilletiaceae</taxon>
        <taxon>Tilletia</taxon>
    </lineage>
</organism>
<dbReference type="PANTHER" id="PTHR24305">
    <property type="entry name" value="CYTOCHROME P450"/>
    <property type="match status" value="1"/>
</dbReference>
<evidence type="ECO:0008006" key="10">
    <source>
        <dbReference type="Google" id="ProtNLM"/>
    </source>
</evidence>
<keyword evidence="7" id="KW-0472">Membrane</keyword>
<comment type="cofactor">
    <cofactor evidence="1 6">
        <name>heme</name>
        <dbReference type="ChEBI" id="CHEBI:30413"/>
    </cofactor>
</comment>
<dbReference type="GO" id="GO:0004497">
    <property type="term" value="F:monooxygenase activity"/>
    <property type="evidence" value="ECO:0007669"/>
    <property type="project" value="InterPro"/>
</dbReference>
<dbReference type="SUPFAM" id="SSF48264">
    <property type="entry name" value="Cytochrome P450"/>
    <property type="match status" value="1"/>
</dbReference>
<evidence type="ECO:0000313" key="8">
    <source>
        <dbReference type="EMBL" id="KAK0531135.1"/>
    </source>
</evidence>
<dbReference type="InterPro" id="IPR001128">
    <property type="entry name" value="Cyt_P450"/>
</dbReference>
<evidence type="ECO:0000256" key="7">
    <source>
        <dbReference type="SAM" id="Phobius"/>
    </source>
</evidence>
<dbReference type="InterPro" id="IPR002403">
    <property type="entry name" value="Cyt_P450_E_grp-IV"/>
</dbReference>
<accession>A0AAN6JKX0</accession>
<dbReference type="PRINTS" id="PR00385">
    <property type="entry name" value="P450"/>
</dbReference>
<sequence length="582" mass="64264">MGLIGTHLELDASKVAVGTVLAVVIVHALVLPLVRFALRPYSATARALPGPPVAHWFAGSWPAHAYTSGRIGQHLQETIAEYGPVCAMTALGRKTSIILGDHKAANYVLLQKVYARSPLRVSILRRHVGRGLLTEEGDTHRRQRKIANPAFTGEAVLNMAPIIQDKTALFMDRLRKRIAAVPKADGPEGERYGTRIDLARDFQCVTLDVIGEAGFAYSFDSLTKDEHDFTPLQAAINGSMGLISRRSLYSILRLAFDKPVTALGRLLGVKEQLELDRTWAVIENVCLDLVQRAKKDAQANADGSSSSAARDVLSLMVRANISPDLRPNQRMSNEELIHTVPVLLLAGHETSSATLSFACQRLMDGENGERIQQRLRDELRHADGWESDATILDSLPYLEAVVRETLRQNPPIRRMSREATGNDIIPLSRPITLRDGSKTNQIRVSKGQNIEFPVFYMNTCEELWGLDGKDFKPERWLPEGHEFQDGTSRMSPEVSDLKGVWSHLMTFGAGPQQCIGVRLALLEIKYVLATLIAAYDILPPQLPGEEPIKMDYLTPIAAMPVIIGQEDKGHAMPVRLRPIAAA</sequence>
<feature type="transmembrane region" description="Helical" evidence="7">
    <location>
        <begin position="15"/>
        <end position="38"/>
    </location>
</feature>
<keyword evidence="6" id="KW-0349">Heme</keyword>
<dbReference type="AlphaFoldDB" id="A0AAN6JKX0"/>
<dbReference type="Gene3D" id="1.10.630.10">
    <property type="entry name" value="Cytochrome P450"/>
    <property type="match status" value="1"/>
</dbReference>
<keyword evidence="5 6" id="KW-0408">Iron</keyword>
<dbReference type="GO" id="GO:0020037">
    <property type="term" value="F:heme binding"/>
    <property type="evidence" value="ECO:0007669"/>
    <property type="project" value="InterPro"/>
</dbReference>
<keyword evidence="7" id="KW-0812">Transmembrane</keyword>
<dbReference type="Proteomes" id="UP001176521">
    <property type="component" value="Unassembled WGS sequence"/>
</dbReference>
<comment type="similarity">
    <text evidence="2">Belongs to the cytochrome P450 family.</text>
</comment>
<dbReference type="Pfam" id="PF00067">
    <property type="entry name" value="p450"/>
    <property type="match status" value="1"/>
</dbReference>
<dbReference type="EMBL" id="JAPDMQ010000194">
    <property type="protein sequence ID" value="KAK0531135.1"/>
    <property type="molecule type" value="Genomic_DNA"/>
</dbReference>
<keyword evidence="7" id="KW-1133">Transmembrane helix</keyword>
<keyword evidence="3 6" id="KW-0479">Metal-binding</keyword>
<name>A0AAN6JKX0_9BASI</name>
<evidence type="ECO:0000256" key="3">
    <source>
        <dbReference type="ARBA" id="ARBA00022723"/>
    </source>
</evidence>
<dbReference type="PANTHER" id="PTHR24305:SF166">
    <property type="entry name" value="CYTOCHROME P450 12A4, MITOCHONDRIAL-RELATED"/>
    <property type="match status" value="1"/>
</dbReference>
<evidence type="ECO:0000313" key="9">
    <source>
        <dbReference type="Proteomes" id="UP001176521"/>
    </source>
</evidence>